<reference evidence="2" key="1">
    <citation type="submission" date="2017-04" db="EMBL/GenBank/DDBJ databases">
        <title>Genome evolution of the luminous symbionts of deep sea anglerfish.</title>
        <authorList>
            <person name="Hendry T.A."/>
        </authorList>
    </citation>
    <scope>NUCLEOTIDE SEQUENCE [LARGE SCALE GENOMIC DNA]</scope>
</reference>
<evidence type="ECO:0000313" key="1">
    <source>
        <dbReference type="EMBL" id="PCS22779.1"/>
    </source>
</evidence>
<comment type="caution">
    <text evidence="1">The sequence shown here is derived from an EMBL/GenBank/DDBJ whole genome shotgun (WGS) entry which is preliminary data.</text>
</comment>
<proteinExistence type="predicted"/>
<accession>A0A2A5T3N9</accession>
<sequence length="70" mass="8571">MAYKKEHDLTFEQTIIHFDVEMRTLFRWATNITPCITRNKPKSKIDENLLLKDIEGFLDDYQWEREQRPI</sequence>
<protein>
    <submittedName>
        <fullName evidence="1">Uncharacterized protein</fullName>
    </submittedName>
</protein>
<evidence type="ECO:0000313" key="2">
    <source>
        <dbReference type="Proteomes" id="UP000219020"/>
    </source>
</evidence>
<name>A0A2A5T3N9_9GAMM</name>
<dbReference type="EMBL" id="NBYY01000014">
    <property type="protein sequence ID" value="PCS22779.1"/>
    <property type="molecule type" value="Genomic_DNA"/>
</dbReference>
<organism evidence="1 2">
    <name type="scientific">Candidatus Enterovibrio escicola</name>
    <dbReference type="NCBI Taxonomy" id="1927127"/>
    <lineage>
        <taxon>Bacteria</taxon>
        <taxon>Pseudomonadati</taxon>
        <taxon>Pseudomonadota</taxon>
        <taxon>Gammaproteobacteria</taxon>
        <taxon>Vibrionales</taxon>
        <taxon>Vibrionaceae</taxon>
        <taxon>Enterovibrio</taxon>
    </lineage>
</organism>
<keyword evidence="2" id="KW-1185">Reference proteome</keyword>
<dbReference type="AlphaFoldDB" id="A0A2A5T3N9"/>
<gene>
    <name evidence="1" type="ORF">BTN49_1565</name>
</gene>
<dbReference type="Proteomes" id="UP000219020">
    <property type="component" value="Unassembled WGS sequence"/>
</dbReference>